<dbReference type="InterPro" id="IPR036397">
    <property type="entry name" value="RNaseH_sf"/>
</dbReference>
<protein>
    <recommendedName>
        <fullName evidence="6">Abnormal spindle-like microcephaly-associated protein ASH domain-containing protein</fullName>
    </recommendedName>
</protein>
<feature type="region of interest" description="Disordered" evidence="4">
    <location>
        <begin position="543"/>
        <end position="582"/>
    </location>
</feature>
<evidence type="ECO:0000259" key="6">
    <source>
        <dbReference type="Pfam" id="PF15780"/>
    </source>
</evidence>
<evidence type="ECO:0000256" key="3">
    <source>
        <dbReference type="SAM" id="Coils"/>
    </source>
</evidence>
<comment type="subcellular location">
    <subcellularLocation>
        <location evidence="1">Cytoplasm</location>
    </subcellularLocation>
</comment>
<keyword evidence="5" id="KW-1133">Transmembrane helix</keyword>
<feature type="transmembrane region" description="Helical" evidence="5">
    <location>
        <begin position="358"/>
        <end position="375"/>
    </location>
</feature>
<evidence type="ECO:0000256" key="2">
    <source>
        <dbReference type="ARBA" id="ARBA00022490"/>
    </source>
</evidence>
<dbReference type="PANTHER" id="PTHR33939">
    <property type="entry name" value="PROTEIN CBG22215"/>
    <property type="match status" value="1"/>
</dbReference>
<dbReference type="Gene3D" id="3.30.420.10">
    <property type="entry name" value="Ribonuclease H-like superfamily/Ribonuclease H"/>
    <property type="match status" value="1"/>
</dbReference>
<sequence length="1590" mass="179157">MVLRVYTYFRKDGTCSVTQAAMATAEATDIGFKFIRRKRNSLLLDRDDIVAWRHRYLRAIKKHRESNRNIVFTDETWCNSGHTTSKSWMDTTIASSSQARREGLTTGNKLPSGKGGRVILVHAGAELIFHGKKDDDYHDEMDGKMYEKYFREKLLPNIPSNSVIVLDNASIHSTIKESIPTKSSTKIIIQSWLTSKEFQATDPVSGVQASLLNKFICEAVCLQRGFHSSKRSECIDSSFVHGGFDMNESVASCNGLVPQPSNVLARHWLGTNSNKYLSGELMYCGKITSISATGHSGAIMFHNEGGIQKAGFKKESVIFDGEKIPDEVALGDVLKIKERESLCDALYQLCNNVRLKDIIIIIIIIIIITVSYYPFGKDITEKAWQEMAAEVKIIEPTLNGREYGIASHLYHASSSPIAELASPLICESDKRVSPARKKPCEASLGEEPLVLILAPFNRGLVVEFQAIRVWFSKLPPAERGLVLAPDNFTLQPLQEASVVITWCPTVAGSWREVVTVCSGRRLRLDIALILIAVVPSKKGIKRFSSSRGKNEASSRVSKQDTGPKEKRTKPAQTKFSSNIPNKHQQDFWKSRETLDMFEPINATKLPPSGSLTPIRRQTYDVNSRLNEINLSFRDDDKENQASPFNLIERQSHQIVSPGLNNTFVRSHNSPGTPFCLNDVDRVFSDITLVPKHNIESPRDKYYSQWLNDIPSPSLRRETYSIVQDCEPLLRKFDDVQLSVKRQTVHQGRRVETITSAKLIGTPASKSSGSDKFNDSLEIEKNENTFLSPAADAWQKWRSRVESTNSIFETKSTPGNQSSSVFSPLNNASNFTNKSDLINRFNKIRLRSNSNDSADNKYYEADQLPSSETTWDDDKFTYNIPNKLFRDFCDQAYSPMYNKGGEPQISSETLSPKSFVSQNGSGFGASLQTAQSVMEANLWHRQTRNFLSDIQENSMGEFPLGQETKEAYKVDQVSAKASAVPGIKVEPVLLEFSPPHHDASSLKIHGTSPKEKFTKRQKHSRKSIAKAICRNSPALKIIKSSKEKRTIGITKQVDSTTLKGPVLSCKLPKRHLAIPLPVQTLRLKRLDLEKPTKLFSPTSEVDAVGNPNPFSAATTTNPFTKGALLFHSREWLASQQKELIKWLNALLTPPAELATHDSLPQVNIAELWEKSCRSKDLTLAPSREVVSSLYNTSHRLDALRRAACTLFRSAPVLEVLAKVAGHIENKRLAIRSEIKLSKDVAFCKTIADECQPFLQRFQTSKPMTPYLFEAVEKLLRYLMNRCVKPDLMKCTGPKLLSIDTKKSENLILSKNIDIGFATKRLLGETAITVTERQKLEFIHECRSMLTTMIAKLQEKSPLKQKAVRGLSSLDPCVIQHSPQLAQKRFSFLLEELNHANIINDVLAENAKKEYLHFCNLKKSELQEIFRPCDQFSDEVGLDTIYGSFLIGEANYKHLWEVIKICLVLSHGNATVEGGFSVNKSLLVENMHEKTVIAQRHIHDEIQEAGGIKNIHISKKMLDYVRGARKRYHEYLEMKKQEKSEKDKKKAEKRKLDIQVKDLEGERKKLMMATEEKREAIDVELQELKKKQASLY</sequence>
<feature type="compositionally biased region" description="Polar residues" evidence="4">
    <location>
        <begin position="570"/>
        <end position="582"/>
    </location>
</feature>
<dbReference type="GO" id="GO:0003676">
    <property type="term" value="F:nucleic acid binding"/>
    <property type="evidence" value="ECO:0007669"/>
    <property type="project" value="InterPro"/>
</dbReference>
<organism evidence="7">
    <name type="scientific">Timema cristinae</name>
    <name type="common">Walking stick</name>
    <dbReference type="NCBI Taxonomy" id="61476"/>
    <lineage>
        <taxon>Eukaryota</taxon>
        <taxon>Metazoa</taxon>
        <taxon>Ecdysozoa</taxon>
        <taxon>Arthropoda</taxon>
        <taxon>Hexapoda</taxon>
        <taxon>Insecta</taxon>
        <taxon>Pterygota</taxon>
        <taxon>Neoptera</taxon>
        <taxon>Polyneoptera</taxon>
        <taxon>Phasmatodea</taxon>
        <taxon>Timematodea</taxon>
        <taxon>Timematoidea</taxon>
        <taxon>Timematidae</taxon>
        <taxon>Timema</taxon>
    </lineage>
</organism>
<keyword evidence="2" id="KW-0963">Cytoplasm</keyword>
<evidence type="ECO:0000256" key="5">
    <source>
        <dbReference type="SAM" id="Phobius"/>
    </source>
</evidence>
<keyword evidence="5" id="KW-0472">Membrane</keyword>
<reference evidence="7" key="1">
    <citation type="submission" date="2020-11" db="EMBL/GenBank/DDBJ databases">
        <authorList>
            <person name="Tran Van P."/>
        </authorList>
    </citation>
    <scope>NUCLEOTIDE SEQUENCE</scope>
</reference>
<proteinExistence type="predicted"/>
<name>A0A7R9GRS3_TIMCR</name>
<accession>A0A7R9GRS3</accession>
<dbReference type="PANTHER" id="PTHR33939:SF1">
    <property type="entry name" value="DUF4371 DOMAIN-CONTAINING PROTEIN"/>
    <property type="match status" value="1"/>
</dbReference>
<keyword evidence="3" id="KW-0175">Coiled coil</keyword>
<gene>
    <name evidence="7" type="ORF">TCEB3V08_LOCUS606</name>
</gene>
<keyword evidence="5" id="KW-0812">Transmembrane</keyword>
<dbReference type="InterPro" id="IPR031549">
    <property type="entry name" value="ASH"/>
</dbReference>
<feature type="compositionally biased region" description="Basic and acidic residues" evidence="4">
    <location>
        <begin position="548"/>
        <end position="565"/>
    </location>
</feature>
<evidence type="ECO:0000313" key="7">
    <source>
        <dbReference type="EMBL" id="CAD7392592.1"/>
    </source>
</evidence>
<dbReference type="EMBL" id="OC316561">
    <property type="protein sequence ID" value="CAD7392592.1"/>
    <property type="molecule type" value="Genomic_DNA"/>
</dbReference>
<dbReference type="Pfam" id="PF15780">
    <property type="entry name" value="ASH"/>
    <property type="match status" value="1"/>
</dbReference>
<evidence type="ECO:0000256" key="4">
    <source>
        <dbReference type="SAM" id="MobiDB-lite"/>
    </source>
</evidence>
<evidence type="ECO:0000256" key="1">
    <source>
        <dbReference type="ARBA" id="ARBA00004496"/>
    </source>
</evidence>
<dbReference type="GO" id="GO:0005737">
    <property type="term" value="C:cytoplasm"/>
    <property type="evidence" value="ECO:0007669"/>
    <property type="project" value="UniProtKB-SubCell"/>
</dbReference>
<feature type="domain" description="Abnormal spindle-like microcephaly-associated protein ASH" evidence="6">
    <location>
        <begin position="466"/>
        <end position="525"/>
    </location>
</feature>
<feature type="coiled-coil region" evidence="3">
    <location>
        <begin position="1526"/>
        <end position="1585"/>
    </location>
</feature>